<protein>
    <submittedName>
        <fullName evidence="1">HDC03353</fullName>
    </submittedName>
</protein>
<organism evidence="1">
    <name type="scientific">Drosophila melanogaster</name>
    <name type="common">Fruit fly</name>
    <dbReference type="NCBI Taxonomy" id="7227"/>
    <lineage>
        <taxon>Eukaryota</taxon>
        <taxon>Metazoa</taxon>
        <taxon>Ecdysozoa</taxon>
        <taxon>Arthropoda</taxon>
        <taxon>Hexapoda</taxon>
        <taxon>Insecta</taxon>
        <taxon>Pterygota</taxon>
        <taxon>Neoptera</taxon>
        <taxon>Endopterygota</taxon>
        <taxon>Diptera</taxon>
        <taxon>Brachycera</taxon>
        <taxon>Muscomorpha</taxon>
        <taxon>Ephydroidea</taxon>
        <taxon>Drosophilidae</taxon>
        <taxon>Drosophila</taxon>
        <taxon>Sophophora</taxon>
    </lineage>
</organism>
<proteinExistence type="predicted"/>
<sequence>MELIFWVTEKLPLVLSTICMSFFSGLGQASTTIHRLKKSFWQQACLRRQVSRVIPRPWSTTKCSQCANNGNEMWPSGGIPLQVWHSLRCQGLVIWFRGTQQMEDEQPHWLMMAIMAMMVYL</sequence>
<accession>Q6IH46</accession>
<evidence type="ECO:0000313" key="1">
    <source>
        <dbReference type="EMBL" id="DAA03769.1"/>
    </source>
</evidence>
<name>Q6IH46_DROME</name>
<reference evidence="1" key="1">
    <citation type="journal article" date="2003" name="Genome Biol.">
        <title>An integrated gene annotation and transcriptional profiling approach towards the full gene content of the Drosophila genome.</title>
        <authorList>
            <person name="Hild M."/>
            <person name="Beckmann B."/>
            <person name="Haas S.A."/>
            <person name="Koch B."/>
            <person name="Solovyev V."/>
            <person name="Busold C."/>
            <person name="Fellenberg K."/>
            <person name="Boutros M."/>
            <person name="Vingron M."/>
            <person name="Sauer F."/>
            <person name="Hoheisel J.D."/>
            <person name="Paro R."/>
        </authorList>
    </citation>
    <scope>NUCLEOTIDE SEQUENCE</scope>
</reference>
<dbReference type="EMBL" id="BK003570">
    <property type="protein sequence ID" value="DAA03769.1"/>
    <property type="molecule type" value="Genomic_DNA"/>
</dbReference>
<gene>
    <name evidence="1" type="ORF">HDC03353</name>
</gene>
<dbReference type="AlphaFoldDB" id="Q6IH46"/>